<dbReference type="PANTHER" id="PTHR30137:SF8">
    <property type="entry name" value="BLR5498 PROTEIN"/>
    <property type="match status" value="1"/>
</dbReference>
<gene>
    <name evidence="4" type="ORF">MGWOODY_Clf2642</name>
</gene>
<dbReference type="InterPro" id="IPR036661">
    <property type="entry name" value="Luciferase-like_sf"/>
</dbReference>
<evidence type="ECO:0000259" key="3">
    <source>
        <dbReference type="Pfam" id="PF00296"/>
    </source>
</evidence>
<dbReference type="Gene3D" id="3.20.20.30">
    <property type="entry name" value="Luciferase-like domain"/>
    <property type="match status" value="1"/>
</dbReference>
<dbReference type="InterPro" id="IPR050766">
    <property type="entry name" value="Bact_Lucif_Oxidored"/>
</dbReference>
<dbReference type="Pfam" id="PF00296">
    <property type="entry name" value="Bac_luciferase"/>
    <property type="match status" value="1"/>
</dbReference>
<evidence type="ECO:0000256" key="2">
    <source>
        <dbReference type="ARBA" id="ARBA00023033"/>
    </source>
</evidence>
<feature type="domain" description="Luciferase-like" evidence="3">
    <location>
        <begin position="1"/>
        <end position="309"/>
    </location>
</feature>
<dbReference type="SUPFAM" id="SSF51679">
    <property type="entry name" value="Bacterial luciferase-like"/>
    <property type="match status" value="1"/>
</dbReference>
<dbReference type="AlphaFoldDB" id="A0A160VC99"/>
<dbReference type="PANTHER" id="PTHR30137">
    <property type="entry name" value="LUCIFERASE-LIKE MONOOXYGENASE"/>
    <property type="match status" value="1"/>
</dbReference>
<evidence type="ECO:0000313" key="4">
    <source>
        <dbReference type="EMBL" id="CUV05075.1"/>
    </source>
</evidence>
<keyword evidence="2" id="KW-0503">Monooxygenase</keyword>
<protein>
    <submittedName>
        <fullName evidence="4">Bacterial luciferase family protein, putative</fullName>
    </submittedName>
</protein>
<organism evidence="4">
    <name type="scientific">hydrothermal vent metagenome</name>
    <dbReference type="NCBI Taxonomy" id="652676"/>
    <lineage>
        <taxon>unclassified sequences</taxon>
        <taxon>metagenomes</taxon>
        <taxon>ecological metagenomes</taxon>
    </lineage>
</organism>
<evidence type="ECO:0000256" key="1">
    <source>
        <dbReference type="ARBA" id="ARBA00023002"/>
    </source>
</evidence>
<dbReference type="GO" id="GO:0004497">
    <property type="term" value="F:monooxygenase activity"/>
    <property type="evidence" value="ECO:0007669"/>
    <property type="project" value="UniProtKB-KW"/>
</dbReference>
<dbReference type="GO" id="GO:0016705">
    <property type="term" value="F:oxidoreductase activity, acting on paired donors, with incorporation or reduction of molecular oxygen"/>
    <property type="evidence" value="ECO:0007669"/>
    <property type="project" value="InterPro"/>
</dbReference>
<sequence>MDFGLFLEFSGQENADEAKVFQQGFSLIDEAESLGVDSVWLPEYHFIPFSVLSSPIAVATAVAARTERMRIGFGVYLLPLANPLKVAEEVATLDHISNGRVEFGVGRGTFPEHHDAFNSPYPESRTRFEEYLEIILKAWTGEEFSFEGDHYHCEGIKLKPRPVQRPHPPIRVGVTSAETFPIIGRMGYPIFINPSRAFALSDLAPHIEEYLKAWQDAGHAGEGGVGLRVPVYVSETEEKAYSEPRESALTSMTGLAQRVAVSASREGTTGNWQDESEQLANMTYDDWLRDKVVYGTPDRVVDRLQQLIKELHLTQIVYEINFGRQIPHELQSKCLRLLTEQVFPKIG</sequence>
<accession>A0A160VC99</accession>
<dbReference type="EMBL" id="FAXA01000248">
    <property type="protein sequence ID" value="CUV05075.1"/>
    <property type="molecule type" value="Genomic_DNA"/>
</dbReference>
<keyword evidence="1" id="KW-0560">Oxidoreductase</keyword>
<dbReference type="GO" id="GO:0005829">
    <property type="term" value="C:cytosol"/>
    <property type="evidence" value="ECO:0007669"/>
    <property type="project" value="TreeGrafter"/>
</dbReference>
<name>A0A160VC99_9ZZZZ</name>
<reference evidence="4" key="1">
    <citation type="submission" date="2015-10" db="EMBL/GenBank/DDBJ databases">
        <authorList>
            <person name="Gilbert D.G."/>
        </authorList>
    </citation>
    <scope>NUCLEOTIDE SEQUENCE</scope>
</reference>
<proteinExistence type="predicted"/>
<dbReference type="InterPro" id="IPR011251">
    <property type="entry name" value="Luciferase-like_dom"/>
</dbReference>